<gene>
    <name evidence="18" type="ORF">BOW53_08595</name>
</gene>
<evidence type="ECO:0000256" key="5">
    <source>
        <dbReference type="ARBA" id="ARBA00022723"/>
    </source>
</evidence>
<dbReference type="Gene3D" id="1.20.1280.70">
    <property type="entry name" value="Exonuclease ExoI, domain 3"/>
    <property type="match status" value="1"/>
</dbReference>
<organism evidence="18 19">
    <name type="scientific">Solemya pervernicosa gill symbiont</name>
    <dbReference type="NCBI Taxonomy" id="642797"/>
    <lineage>
        <taxon>Bacteria</taxon>
        <taxon>Pseudomonadati</taxon>
        <taxon>Pseudomonadota</taxon>
        <taxon>Gammaproteobacteria</taxon>
        <taxon>sulfur-oxidizing symbionts</taxon>
    </lineage>
</organism>
<dbReference type="FunFam" id="3.30.420.10:FF:000033">
    <property type="entry name" value="Exodeoxyribonuclease I"/>
    <property type="match status" value="1"/>
</dbReference>
<name>A0A1T2L529_9GAMM</name>
<feature type="domain" description="ExoI SH3-like" evidence="16">
    <location>
        <begin position="199"/>
        <end position="353"/>
    </location>
</feature>
<accession>A0A1T2L529</accession>
<dbReference type="SUPFAM" id="SSF53098">
    <property type="entry name" value="Ribonuclease H-like"/>
    <property type="match status" value="1"/>
</dbReference>
<keyword evidence="6 13" id="KW-0227">DNA damage</keyword>
<keyword evidence="10" id="KW-0238">DNA-binding</keyword>
<evidence type="ECO:0000256" key="3">
    <source>
        <dbReference type="ARBA" id="ARBA00019900"/>
    </source>
</evidence>
<feature type="binding site" evidence="15">
    <location>
        <position position="14"/>
    </location>
    <ligand>
        <name>Mg(2+)</name>
        <dbReference type="ChEBI" id="CHEBI:18420"/>
        <label>2</label>
    </ligand>
</feature>
<evidence type="ECO:0000256" key="1">
    <source>
        <dbReference type="ARBA" id="ARBA00000563"/>
    </source>
</evidence>
<dbReference type="InterPro" id="IPR036397">
    <property type="entry name" value="RNaseH_sf"/>
</dbReference>
<keyword evidence="19" id="KW-1185">Reference proteome</keyword>
<dbReference type="InterPro" id="IPR034747">
    <property type="entry name" value="EXOI_SH3"/>
</dbReference>
<evidence type="ECO:0000259" key="17">
    <source>
        <dbReference type="PROSITE" id="PS51785"/>
    </source>
</evidence>
<keyword evidence="11 13" id="KW-0234">DNA repair</keyword>
<evidence type="ECO:0000256" key="12">
    <source>
        <dbReference type="ARBA" id="ARBA00046792"/>
    </source>
</evidence>
<feature type="binding site" evidence="14">
    <location>
        <position position="162"/>
    </location>
    <ligand>
        <name>substrate</name>
    </ligand>
</feature>
<dbReference type="NCBIfam" id="NF008746">
    <property type="entry name" value="PRK11779.1"/>
    <property type="match status" value="1"/>
</dbReference>
<dbReference type="GO" id="GO:0046872">
    <property type="term" value="F:metal ion binding"/>
    <property type="evidence" value="ECO:0007669"/>
    <property type="project" value="UniProtKB-KW"/>
</dbReference>
<evidence type="ECO:0000256" key="7">
    <source>
        <dbReference type="ARBA" id="ARBA00022801"/>
    </source>
</evidence>
<dbReference type="InterPro" id="IPR058561">
    <property type="entry name" value="Exonuc_1_C"/>
</dbReference>
<dbReference type="PROSITE" id="PS51785">
    <property type="entry name" value="EXOI_C"/>
    <property type="match status" value="1"/>
</dbReference>
<dbReference type="Pfam" id="PF08411">
    <property type="entry name" value="ExoI_SH3"/>
    <property type="match status" value="1"/>
</dbReference>
<comment type="caution">
    <text evidence="18">The sequence shown here is derived from an EMBL/GenBank/DDBJ whole genome shotgun (WGS) entry which is preliminary data.</text>
</comment>
<dbReference type="OrthoDB" id="9763470at2"/>
<feature type="domain" description="ExoI C-terminal" evidence="17">
    <location>
        <begin position="356"/>
        <end position="479"/>
    </location>
</feature>
<dbReference type="AlphaFoldDB" id="A0A1T2L529"/>
<feature type="binding site" evidence="15">
    <location>
        <position position="183"/>
    </location>
    <ligand>
        <name>Mg(2+)</name>
        <dbReference type="ChEBI" id="CHEBI:18420"/>
        <label>2</label>
    </ligand>
</feature>
<dbReference type="GO" id="GO:0006281">
    <property type="term" value="P:DNA repair"/>
    <property type="evidence" value="ECO:0007669"/>
    <property type="project" value="UniProtKB-KW"/>
</dbReference>
<reference evidence="18 19" key="1">
    <citation type="submission" date="2016-11" db="EMBL/GenBank/DDBJ databases">
        <title>Mixed transmission modes and dynamic genome evolution in an obligate animal-bacterial symbiosis.</title>
        <authorList>
            <person name="Russell S.L."/>
            <person name="Corbett-Detig R.B."/>
            <person name="Cavanaugh C.M."/>
        </authorList>
    </citation>
    <scope>NUCLEOTIDE SEQUENCE [LARGE SCALE GENOMIC DNA]</scope>
    <source>
        <strain evidence="18">Sveles-Q1</strain>
    </source>
</reference>
<evidence type="ECO:0000256" key="13">
    <source>
        <dbReference type="PIRNR" id="PIRNR000977"/>
    </source>
</evidence>
<dbReference type="RefSeq" id="WP_078483672.1">
    <property type="nucleotide sequence ID" value="NZ_MPRL01000030.1"/>
</dbReference>
<dbReference type="PROSITE" id="PS51784">
    <property type="entry name" value="EXOI_SH3"/>
    <property type="match status" value="1"/>
</dbReference>
<evidence type="ECO:0000259" key="16">
    <source>
        <dbReference type="PROSITE" id="PS51784"/>
    </source>
</evidence>
<evidence type="ECO:0000256" key="2">
    <source>
        <dbReference type="ARBA" id="ARBA00012108"/>
    </source>
</evidence>
<dbReference type="Proteomes" id="UP000191110">
    <property type="component" value="Unassembled WGS sequence"/>
</dbReference>
<protein>
    <recommendedName>
        <fullName evidence="3 13">Exodeoxyribonuclease I</fullName>
        <ecNumber evidence="2 13">3.1.11.1</ecNumber>
    </recommendedName>
</protein>
<dbReference type="InterPro" id="IPR012337">
    <property type="entry name" value="RNaseH-like_sf"/>
</dbReference>
<comment type="subunit">
    <text evidence="12">Monomer. Interacts with ssb (via C-terminus); this interaction stimulates the exonuclease activity by recruiting the enzyme to its substrate.</text>
</comment>
<proteinExistence type="predicted"/>
<dbReference type="GO" id="GO:0008310">
    <property type="term" value="F:single-stranded DNA 3'-5' DNA exonuclease activity"/>
    <property type="evidence" value="ECO:0007669"/>
    <property type="project" value="UniProtKB-EC"/>
</dbReference>
<comment type="cofactor">
    <cofactor evidence="15">
        <name>Mg(2+)</name>
        <dbReference type="ChEBI" id="CHEBI:18420"/>
    </cofactor>
    <text evidence="15">Binds 2 Mg(2+) ions per monomer.</text>
</comment>
<dbReference type="EC" id="3.1.11.1" evidence="2 13"/>
<evidence type="ECO:0000256" key="11">
    <source>
        <dbReference type="ARBA" id="ARBA00023204"/>
    </source>
</evidence>
<evidence type="ECO:0000256" key="10">
    <source>
        <dbReference type="ARBA" id="ARBA00023125"/>
    </source>
</evidence>
<keyword evidence="8 13" id="KW-0269">Exonuclease</keyword>
<dbReference type="InterPro" id="IPR023607">
    <property type="entry name" value="Exodeoxyribonuclease_I"/>
</dbReference>
<comment type="catalytic activity">
    <reaction evidence="1 13">
        <text>Exonucleolytic cleavage in the 3'- to 5'-direction to yield nucleoside 5'-phosphates.</text>
        <dbReference type="EC" id="3.1.11.1"/>
    </reaction>
</comment>
<dbReference type="GO" id="GO:0003677">
    <property type="term" value="F:DNA binding"/>
    <property type="evidence" value="ECO:0007669"/>
    <property type="project" value="UniProtKB-KW"/>
</dbReference>
<evidence type="ECO:0000313" key="19">
    <source>
        <dbReference type="Proteomes" id="UP000191110"/>
    </source>
</evidence>
<keyword evidence="4 13" id="KW-0540">Nuclease</keyword>
<dbReference type="CDD" id="cd06138">
    <property type="entry name" value="ExoI_N"/>
    <property type="match status" value="1"/>
</dbReference>
<evidence type="ECO:0000313" key="18">
    <source>
        <dbReference type="EMBL" id="OOZ40218.1"/>
    </source>
</evidence>
<dbReference type="InterPro" id="IPR013620">
    <property type="entry name" value="Exonuc_1_SH3"/>
</dbReference>
<keyword evidence="9 15" id="KW-0460">Magnesium</keyword>
<dbReference type="Pfam" id="PF26016">
    <property type="entry name" value="ExoI_C"/>
    <property type="match status" value="1"/>
</dbReference>
<evidence type="ECO:0000256" key="14">
    <source>
        <dbReference type="PIRSR" id="PIRSR000977-1"/>
    </source>
</evidence>
<dbReference type="PIRSF" id="PIRSF000977">
    <property type="entry name" value="Exodeoxyribonuclease_I"/>
    <property type="match status" value="1"/>
</dbReference>
<dbReference type="EMBL" id="MPRL01000030">
    <property type="protein sequence ID" value="OOZ40218.1"/>
    <property type="molecule type" value="Genomic_DNA"/>
</dbReference>
<dbReference type="Gene3D" id="3.30.420.10">
    <property type="entry name" value="Ribonuclease H-like superfamily/Ribonuclease H"/>
    <property type="match status" value="1"/>
</dbReference>
<keyword evidence="7 13" id="KW-0378">Hydrolase</keyword>
<dbReference type="Pfam" id="PF00929">
    <property type="entry name" value="RNase_T"/>
    <property type="match status" value="1"/>
</dbReference>
<evidence type="ECO:0000256" key="15">
    <source>
        <dbReference type="PIRSR" id="PIRSR000977-2"/>
    </source>
</evidence>
<dbReference type="InterPro" id="IPR013520">
    <property type="entry name" value="Ribonucl_H"/>
</dbReference>
<evidence type="ECO:0000256" key="9">
    <source>
        <dbReference type="ARBA" id="ARBA00022842"/>
    </source>
</evidence>
<feature type="binding site" evidence="15">
    <location>
        <position position="12"/>
    </location>
    <ligand>
        <name>Mg(2+)</name>
        <dbReference type="ChEBI" id="CHEBI:18420"/>
        <label>1</label>
    </ligand>
</feature>
<feature type="binding site" evidence="14">
    <location>
        <position position="14"/>
    </location>
    <ligand>
        <name>substrate</name>
    </ligand>
</feature>
<dbReference type="Gene3D" id="1.10.287.1240">
    <property type="match status" value="1"/>
</dbReference>
<evidence type="ECO:0000256" key="6">
    <source>
        <dbReference type="ARBA" id="ARBA00022763"/>
    </source>
</evidence>
<sequence>MATSKNTIYWHDYETSGIDPARDRPMQFAGIRTDEDLNIVGEPLMIYCKLANDALPHPEACMVTGLTPQEVNEKGVNEAAFIKAIHSELARPGTCGAGFNSIRFDDEFTRFSLYRNFFDPYAREWQSGNTRWDIIDMVRMTRALRPEGIEWPDYDDGKPCFKLERLTEANGISHTAAHDALSDVHATIAVAKLVKDHQPRLYEYIYQLRNKRKVFDQLNVRAMKPVLHTSGMIPGEFGSTALVAPVTNHPSNKNGIIVYDLRFDPTPLLSLDAEEIAKRIFTPRDEMPEGVERIPLKVVHANKCPVVVTPKTMDEAAAERLQIDVATSLQHLEALKGATGLETKIQQAFADRKFDPTSDPDASLYGGGFFSSDDRRKMDKIRATAPDKLANIPAIFDDQRIPELLFRYRGRNWPENFNSEERAEWDEYRHHRLTDETGGGSITLDSYRQRIKELINDSETSEADRQLLKKLEDYGETLLSR</sequence>
<keyword evidence="5 15" id="KW-0479">Metal-binding</keyword>
<evidence type="ECO:0000256" key="8">
    <source>
        <dbReference type="ARBA" id="ARBA00022839"/>
    </source>
</evidence>
<dbReference type="Gene3D" id="3.30.1520.20">
    <property type="entry name" value="Exonuclease ExoI, domain 2"/>
    <property type="match status" value="1"/>
</dbReference>
<dbReference type="InterPro" id="IPR038649">
    <property type="entry name" value="EXOI_SH3_sf"/>
</dbReference>
<evidence type="ECO:0000256" key="4">
    <source>
        <dbReference type="ARBA" id="ARBA00022722"/>
    </source>
</evidence>